<dbReference type="EMBL" id="EQ962659">
    <property type="protein sequence ID" value="EED13109.1"/>
    <property type="molecule type" value="Genomic_DNA"/>
</dbReference>
<reference evidence="13" key="1">
    <citation type="journal article" date="2015" name="Genome Announc.">
        <title>Genome sequence of the AIDS-associated pathogen Penicillium marneffei (ATCC18224) and its near taxonomic relative Talaromyces stipitatus (ATCC10500).</title>
        <authorList>
            <person name="Nierman W.C."/>
            <person name="Fedorova-Abrams N.D."/>
            <person name="Andrianopoulos A."/>
        </authorList>
    </citation>
    <scope>NUCLEOTIDE SEQUENCE [LARGE SCALE GENOMIC DNA]</scope>
    <source>
        <strain evidence="13">ATCC 10500 / CBS 375.48 / QM 6759 / NRRL 1006</strain>
    </source>
</reference>
<gene>
    <name evidence="12" type="ORF">TSTA_056090</name>
</gene>
<dbReference type="OrthoDB" id="4484309at2759"/>
<evidence type="ECO:0000256" key="5">
    <source>
        <dbReference type="ARBA" id="ARBA00022692"/>
    </source>
</evidence>
<comment type="subcellular location">
    <subcellularLocation>
        <location evidence="1">Golgi apparatus membrane</location>
        <topology evidence="1">Single-pass type II membrane protein</topology>
    </subcellularLocation>
</comment>
<feature type="region of interest" description="Disordered" evidence="10">
    <location>
        <begin position="1"/>
        <end position="23"/>
    </location>
</feature>
<comment type="similarity">
    <text evidence="3">Belongs to the MNN1/MNT family.</text>
</comment>
<protein>
    <submittedName>
        <fullName evidence="12">Alpha-1,2-mannosyltransferase, putative</fullName>
    </submittedName>
</protein>
<feature type="compositionally biased region" description="Basic and acidic residues" evidence="10">
    <location>
        <begin position="12"/>
        <end position="21"/>
    </location>
</feature>
<dbReference type="InterPro" id="IPR029044">
    <property type="entry name" value="Nucleotide-diphossugar_trans"/>
</dbReference>
<dbReference type="eggNOG" id="ENOG502QQ16">
    <property type="taxonomic scope" value="Eukaryota"/>
</dbReference>
<dbReference type="GeneID" id="8100674"/>
<evidence type="ECO:0000256" key="11">
    <source>
        <dbReference type="SAM" id="Phobius"/>
    </source>
</evidence>
<dbReference type="RefSeq" id="XP_002487220.1">
    <property type="nucleotide sequence ID" value="XM_002487175.1"/>
</dbReference>
<feature type="transmembrane region" description="Helical" evidence="11">
    <location>
        <begin position="115"/>
        <end position="134"/>
    </location>
</feature>
<dbReference type="Proteomes" id="UP000001745">
    <property type="component" value="Unassembled WGS sequence"/>
</dbReference>
<dbReference type="GO" id="GO:0000026">
    <property type="term" value="F:alpha-1,2-mannosyltransferase activity"/>
    <property type="evidence" value="ECO:0007669"/>
    <property type="project" value="TreeGrafter"/>
</dbReference>
<keyword evidence="13" id="KW-1185">Reference proteome</keyword>
<dbReference type="PANTHER" id="PTHR31646">
    <property type="entry name" value="ALPHA-1,2-MANNOSYLTRANSFERASE MNN2"/>
    <property type="match status" value="1"/>
</dbReference>
<keyword evidence="12" id="KW-0328">Glycosyltransferase</keyword>
<keyword evidence="4 12" id="KW-0808">Transferase</keyword>
<evidence type="ECO:0000256" key="7">
    <source>
        <dbReference type="ARBA" id="ARBA00022989"/>
    </source>
</evidence>
<dbReference type="STRING" id="441959.B8MRH2"/>
<evidence type="ECO:0000256" key="2">
    <source>
        <dbReference type="ARBA" id="ARBA00004922"/>
    </source>
</evidence>
<dbReference type="VEuPathDB" id="FungiDB:TSTA_056090"/>
<dbReference type="GO" id="GO:0046354">
    <property type="term" value="P:mannan biosynthetic process"/>
    <property type="evidence" value="ECO:0007669"/>
    <property type="project" value="TreeGrafter"/>
</dbReference>
<dbReference type="OMA" id="VEIEHYQ"/>
<dbReference type="PANTHER" id="PTHR31646:SF1">
    <property type="entry name" value="ALPHA-1,2-MANNOSYLTRANSFERASE MNN2"/>
    <property type="match status" value="1"/>
</dbReference>
<keyword evidence="5 11" id="KW-0812">Transmembrane</keyword>
<comment type="pathway">
    <text evidence="2">Protein modification; protein glycosylation.</text>
</comment>
<evidence type="ECO:0000256" key="1">
    <source>
        <dbReference type="ARBA" id="ARBA00004323"/>
    </source>
</evidence>
<organism evidence="12 13">
    <name type="scientific">Talaromyces stipitatus (strain ATCC 10500 / CBS 375.48 / QM 6759 / NRRL 1006)</name>
    <name type="common">Penicillium stipitatum</name>
    <dbReference type="NCBI Taxonomy" id="441959"/>
    <lineage>
        <taxon>Eukaryota</taxon>
        <taxon>Fungi</taxon>
        <taxon>Dikarya</taxon>
        <taxon>Ascomycota</taxon>
        <taxon>Pezizomycotina</taxon>
        <taxon>Eurotiomycetes</taxon>
        <taxon>Eurotiomycetidae</taxon>
        <taxon>Eurotiales</taxon>
        <taxon>Trichocomaceae</taxon>
        <taxon>Talaromyces</taxon>
        <taxon>Talaromyces sect. Talaromyces</taxon>
    </lineage>
</organism>
<dbReference type="SUPFAM" id="SSF53448">
    <property type="entry name" value="Nucleotide-diphospho-sugar transferases"/>
    <property type="match status" value="1"/>
</dbReference>
<dbReference type="HOGENOM" id="CLU_013298_0_1_1"/>
<keyword evidence="7 11" id="KW-1133">Transmembrane helix</keyword>
<proteinExistence type="inferred from homology"/>
<evidence type="ECO:0000256" key="4">
    <source>
        <dbReference type="ARBA" id="ARBA00022679"/>
    </source>
</evidence>
<evidence type="ECO:0000256" key="3">
    <source>
        <dbReference type="ARBA" id="ARBA00009105"/>
    </source>
</evidence>
<dbReference type="FunCoup" id="B8MRH2">
    <property type="interactions" value="82"/>
</dbReference>
<evidence type="ECO:0000313" key="12">
    <source>
        <dbReference type="EMBL" id="EED13109.1"/>
    </source>
</evidence>
<dbReference type="InterPro" id="IPR022751">
    <property type="entry name" value="Alpha_mannosyltransferase"/>
</dbReference>
<accession>B8MRH2</accession>
<dbReference type="PhylomeDB" id="B8MRH2"/>
<dbReference type="InParanoid" id="B8MRH2"/>
<evidence type="ECO:0000256" key="8">
    <source>
        <dbReference type="ARBA" id="ARBA00023034"/>
    </source>
</evidence>
<keyword evidence="6" id="KW-0735">Signal-anchor</keyword>
<name>B8MRH2_TALSN</name>
<evidence type="ECO:0000256" key="10">
    <source>
        <dbReference type="SAM" id="MobiDB-lite"/>
    </source>
</evidence>
<keyword evidence="8" id="KW-0333">Golgi apparatus</keyword>
<dbReference type="GO" id="GO:0000139">
    <property type="term" value="C:Golgi membrane"/>
    <property type="evidence" value="ECO:0007669"/>
    <property type="project" value="UniProtKB-SubCell"/>
</dbReference>
<evidence type="ECO:0000256" key="6">
    <source>
        <dbReference type="ARBA" id="ARBA00022968"/>
    </source>
</evidence>
<keyword evidence="9 11" id="KW-0472">Membrane</keyword>
<evidence type="ECO:0000256" key="9">
    <source>
        <dbReference type="ARBA" id="ARBA00023136"/>
    </source>
</evidence>
<sequence>MVVASRPGYSRKNLEAERKPDSVSSKVKARTDIVTSIELWTDLPPRPYAAHVPANQCNATDPCNQCIPVLLFAWFSTLPALNVNTPIRLNLPRLELRLQGKPNKSTMVVQRRRRLRSFCLMLAALFFIFFSIYISSKPSSNNRFYNAHFTESPVDPFRGRQLAFWNSFREILDRHAPECPPPVLEGDAKPVTFSAVEAGPRPDLIVLPDEHLEAMRSAHAAFVEEIHTSKIIKPIHTPGSRGLVSMAGGPYFPLFMAQLRMLRRNNSTMPVEVFLRDSSEYEHHLCEKVLPQYNAKCVVLSELLGSTKHKGVEIEHYQFRTFAVLFSSFEEVVWMDADCFPLYRVEDLLDSEPFVSTGLVIWPDFSASTTSQLFYQISQQEIPPMTLRAATKTGVFIISKKTHFLTLLLAAYYNYHGPSHYFSLLVQGAPGQGDKEAFIQAALALKEPVYAVSERVGALGHTTEGGEFIISAVAQADPIEDYQLTKEGIWRVKDPESGKAPRVFFIHASHPKFDAADNIFGFRWDGTPDFIPGRIWTADTEAIQRFGYDAEKAYWEELKWVACNYESFFQAWATKHEVCENIQGRWRNFFQSSHDESLKFGEDDSTSSES</sequence>
<dbReference type="Pfam" id="PF11051">
    <property type="entry name" value="Mannosyl_trans3"/>
    <property type="match status" value="2"/>
</dbReference>
<dbReference type="AlphaFoldDB" id="B8MRH2"/>
<evidence type="ECO:0000313" key="13">
    <source>
        <dbReference type="Proteomes" id="UP000001745"/>
    </source>
</evidence>